<proteinExistence type="predicted"/>
<comment type="caution">
    <text evidence="1">The sequence shown here is derived from an EMBL/GenBank/DDBJ whole genome shotgun (WGS) entry which is preliminary data.</text>
</comment>
<sequence length="84" mass="9523">MQRAALREPLLCDSLAGIRFDSRSLQGQATTCARTPLCWLAMMRPAEQLWRAQALLMAKNPECNQKVHPHHMSQPTIQLVNEVI</sequence>
<gene>
    <name evidence="1" type="ORF">PXEA_LOCUS18238</name>
</gene>
<evidence type="ECO:0000313" key="1">
    <source>
        <dbReference type="EMBL" id="VEL24798.1"/>
    </source>
</evidence>
<protein>
    <submittedName>
        <fullName evidence="1">Uncharacterized protein</fullName>
    </submittedName>
</protein>
<evidence type="ECO:0000313" key="2">
    <source>
        <dbReference type="Proteomes" id="UP000784294"/>
    </source>
</evidence>
<dbReference type="AlphaFoldDB" id="A0A448X0I0"/>
<accession>A0A448X0I0</accession>
<name>A0A448X0I0_9PLAT</name>
<dbReference type="Proteomes" id="UP000784294">
    <property type="component" value="Unassembled WGS sequence"/>
</dbReference>
<organism evidence="1 2">
    <name type="scientific">Protopolystoma xenopodis</name>
    <dbReference type="NCBI Taxonomy" id="117903"/>
    <lineage>
        <taxon>Eukaryota</taxon>
        <taxon>Metazoa</taxon>
        <taxon>Spiralia</taxon>
        <taxon>Lophotrochozoa</taxon>
        <taxon>Platyhelminthes</taxon>
        <taxon>Monogenea</taxon>
        <taxon>Polyopisthocotylea</taxon>
        <taxon>Polystomatidea</taxon>
        <taxon>Polystomatidae</taxon>
        <taxon>Protopolystoma</taxon>
    </lineage>
</organism>
<keyword evidence="2" id="KW-1185">Reference proteome</keyword>
<dbReference type="EMBL" id="CAAALY010069735">
    <property type="protein sequence ID" value="VEL24798.1"/>
    <property type="molecule type" value="Genomic_DNA"/>
</dbReference>
<reference evidence="1" key="1">
    <citation type="submission" date="2018-11" db="EMBL/GenBank/DDBJ databases">
        <authorList>
            <consortium name="Pathogen Informatics"/>
        </authorList>
    </citation>
    <scope>NUCLEOTIDE SEQUENCE</scope>
</reference>